<reference evidence="1" key="1">
    <citation type="journal article" date="2018" name="Aquaculture">
        <title>Complete genome sequence of a white spot syndrome virus associated with a disease incursion in Australia.</title>
        <authorList>
            <person name="Oakey J."/>
            <person name="Smith C.S."/>
        </authorList>
    </citation>
    <scope>NUCLEOTIDE SEQUENCE [LARGE SCALE GENOMIC DNA]</scope>
    <source>
        <strain evidence="1">WSSV-AU</strain>
    </source>
</reference>
<organism evidence="1">
    <name type="scientific">White spot syndrome virus</name>
    <dbReference type="NCBI Taxonomy" id="342409"/>
    <lineage>
        <taxon>Viruses</taxon>
        <taxon>Viruses incertae sedis</taxon>
        <taxon>Naldaviricetes</taxon>
        <taxon>Nimaviridae</taxon>
        <taxon>Whispovirus</taxon>
    </lineage>
</organism>
<evidence type="ECO:0000313" key="1">
    <source>
        <dbReference type="EMBL" id="ATU84141.1"/>
    </source>
</evidence>
<proteinExistence type="predicted"/>
<sequence>MCSFGCICSLAEHSGSVQIRYRFHRLPGRRLAWLKRQFPWRRRCTRAGDDIPIFLVHFLHYLV</sequence>
<protein>
    <submittedName>
        <fullName evidence="1">ORF930</fullName>
    </submittedName>
</protein>
<accession>A0A2D3I6U2</accession>
<dbReference type="Proteomes" id="UP000267516">
    <property type="component" value="Segment"/>
</dbReference>
<dbReference type="EMBL" id="MF768985">
    <property type="protein sequence ID" value="ATU84141.1"/>
    <property type="molecule type" value="Genomic_DNA"/>
</dbReference>
<name>A0A2D3I6U2_9VIRU</name>